<organism evidence="2 3">
    <name type="scientific">Pseudoalteromonas issachenkonii</name>
    <dbReference type="NCBI Taxonomy" id="152297"/>
    <lineage>
        <taxon>Bacteria</taxon>
        <taxon>Pseudomonadati</taxon>
        <taxon>Pseudomonadota</taxon>
        <taxon>Gammaproteobacteria</taxon>
        <taxon>Alteromonadales</taxon>
        <taxon>Pseudoalteromonadaceae</taxon>
        <taxon>Pseudoalteromonas</taxon>
    </lineage>
</organism>
<dbReference type="GO" id="GO:0016853">
    <property type="term" value="F:isomerase activity"/>
    <property type="evidence" value="ECO:0007669"/>
    <property type="project" value="UniProtKB-KW"/>
</dbReference>
<dbReference type="SUPFAM" id="SSF54534">
    <property type="entry name" value="FKBP-like"/>
    <property type="match status" value="1"/>
</dbReference>
<dbReference type="Pfam" id="PF01346">
    <property type="entry name" value="FKBP_N"/>
    <property type="match status" value="1"/>
</dbReference>
<dbReference type="Gene3D" id="3.10.50.40">
    <property type="match status" value="1"/>
</dbReference>
<protein>
    <submittedName>
        <fullName evidence="2">FKBP-type peptidyl-prolyl cis-trans isomerase N-terminal domain-containing protein</fullName>
    </submittedName>
</protein>
<evidence type="ECO:0000313" key="2">
    <source>
        <dbReference type="EMBL" id="MEL0657486.1"/>
    </source>
</evidence>
<dbReference type="InterPro" id="IPR036944">
    <property type="entry name" value="PPIase_FKBP_N_sf"/>
</dbReference>
<reference evidence="2 3" key="1">
    <citation type="submission" date="2024-02" db="EMBL/GenBank/DDBJ databases">
        <title>Bacteria isolated from the canopy kelp, Nereocystis luetkeana.</title>
        <authorList>
            <person name="Pfister C.A."/>
            <person name="Younker I.T."/>
            <person name="Light S.H."/>
        </authorList>
    </citation>
    <scope>NUCLEOTIDE SEQUENCE [LARGE SCALE GENOMIC DNA]</scope>
    <source>
        <strain evidence="2 3">TI.1.03</strain>
    </source>
</reference>
<keyword evidence="2" id="KW-0413">Isomerase</keyword>
<comment type="caution">
    <text evidence="2">The sequence shown here is derived from an EMBL/GenBank/DDBJ whole genome shotgun (WGS) entry which is preliminary data.</text>
</comment>
<feature type="domain" description="Peptidyl-prolyl cis-trans isomerase FKBP-type N-terminal" evidence="1">
    <location>
        <begin position="4"/>
        <end position="44"/>
    </location>
</feature>
<dbReference type="EMBL" id="JBAKAW010000339">
    <property type="protein sequence ID" value="MEL0657486.1"/>
    <property type="molecule type" value="Genomic_DNA"/>
</dbReference>
<feature type="non-terminal residue" evidence="2">
    <location>
        <position position="69"/>
    </location>
</feature>
<evidence type="ECO:0000259" key="1">
    <source>
        <dbReference type="Pfam" id="PF01346"/>
    </source>
</evidence>
<name>A0ABU9H772_9GAMM</name>
<dbReference type="Gene3D" id="1.10.287.460">
    <property type="entry name" value="Peptidyl-prolyl cis-trans isomerase, FKBP-type, N-terminal domain"/>
    <property type="match status" value="1"/>
</dbReference>
<dbReference type="InterPro" id="IPR046357">
    <property type="entry name" value="PPIase_dom_sf"/>
</dbReference>
<dbReference type="Proteomes" id="UP001371391">
    <property type="component" value="Unassembled WGS sequence"/>
</dbReference>
<gene>
    <name evidence="2" type="ORF">V6257_21190</name>
</gene>
<dbReference type="RefSeq" id="WP_341604184.1">
    <property type="nucleotide sequence ID" value="NZ_JBAKAW010000339.1"/>
</dbReference>
<evidence type="ECO:0000313" key="3">
    <source>
        <dbReference type="Proteomes" id="UP001371391"/>
    </source>
</evidence>
<sequence length="69" mass="7475">VRTNKEEKAKVASEKIKEAGVKYLADNAKKEGVTVTESGLHYEVLSEGDGEKPVATDVVKLPYKGTLLD</sequence>
<keyword evidence="3" id="KW-1185">Reference proteome</keyword>
<dbReference type="InterPro" id="IPR000774">
    <property type="entry name" value="PPIase_FKBP_N"/>
</dbReference>
<proteinExistence type="predicted"/>
<accession>A0ABU9H772</accession>
<feature type="non-terminal residue" evidence="2">
    <location>
        <position position="1"/>
    </location>
</feature>